<dbReference type="RefSeq" id="WP_371952327.1">
    <property type="nucleotide sequence ID" value="NZ_JAXCEI010000011.1"/>
</dbReference>
<feature type="compositionally biased region" description="Low complexity" evidence="1">
    <location>
        <begin position="860"/>
        <end position="870"/>
    </location>
</feature>
<gene>
    <name evidence="3" type="ORF">SM611_24860</name>
</gene>
<evidence type="ECO:0000313" key="4">
    <source>
        <dbReference type="Proteomes" id="UP001569963"/>
    </source>
</evidence>
<protein>
    <submittedName>
        <fullName evidence="3">Type 2 lanthipeptide synthetase LanM family protein</fullName>
    </submittedName>
</protein>
<feature type="region of interest" description="Disordered" evidence="1">
    <location>
        <begin position="860"/>
        <end position="880"/>
    </location>
</feature>
<reference evidence="3 4" key="1">
    <citation type="submission" date="2023-11" db="EMBL/GenBank/DDBJ databases">
        <title>Actinomadura monticuli sp. nov., isolated from volcanic ash.</title>
        <authorList>
            <person name="Lee S.D."/>
            <person name="Yang H."/>
            <person name="Kim I.S."/>
        </authorList>
    </citation>
    <scope>NUCLEOTIDE SEQUENCE [LARGE SCALE GENOMIC DNA]</scope>
    <source>
        <strain evidence="3 4">DLS-62</strain>
    </source>
</reference>
<dbReference type="InterPro" id="IPR025410">
    <property type="entry name" value="Lant_dehyd"/>
</dbReference>
<dbReference type="InterPro" id="IPR017146">
    <property type="entry name" value="Lanti_2_LanM"/>
</dbReference>
<dbReference type="Pfam" id="PF13575">
    <property type="entry name" value="DUF4135"/>
    <property type="match status" value="1"/>
</dbReference>
<dbReference type="NCBIfam" id="TIGR03897">
    <property type="entry name" value="lanti_2_LanM"/>
    <property type="match status" value="1"/>
</dbReference>
<feature type="region of interest" description="Disordered" evidence="1">
    <location>
        <begin position="678"/>
        <end position="697"/>
    </location>
</feature>
<feature type="domain" description="Lantibiotic biosynthesis protein dehydration" evidence="2">
    <location>
        <begin position="117"/>
        <end position="499"/>
    </location>
</feature>
<evidence type="ECO:0000313" key="3">
    <source>
        <dbReference type="EMBL" id="MFA1542179.1"/>
    </source>
</evidence>
<comment type="caution">
    <text evidence="3">The sequence shown here is derived from an EMBL/GenBank/DDBJ whole genome shotgun (WGS) entry which is preliminary data.</text>
</comment>
<sequence length="916" mass="94319">MSAAAPASTGAPDDLTGTGAGTGLGLLEIARPLIDRARDALRGELDALPGLPGGLAGLLVREPPLGWLAMAVQPALARELGAARRRGLAGATPRERHDAFVRSLRGPAAAARIWAEYPVLAGQAAGLLDAWVAARTAFARDLAADLPSLAAAFGDLGDLGDLHGVAFGSAETHRGGRTVAIVRFERAAVVYKPRSLAVDLCFDRLLGWFNAADGVPHPLRRPGLLDRGDRGWSEYVAPAPCDPETLPAFFWRMGALLALTHAVHGYDLHADNVIAAGADPVVVDLEALFHTEGTQPMARRARLGDPAAARLAESVLRTGLLPGPLVMPDTGTELPFGVDISPLGIAPGRRSLIPTPVVEHAGTDRMRVGLGYRTVPAPEGRLRLPDGGTADPRPHRGSLTAGYAFAYRRLAAAGTGLLAEDGPLHGCADAPVRLIQLSTFLYVRLLLDGWRPEAVRDPAVRERGLDRLAAGWPGVPHRETLVEAEKAALRRGEVPVFEVRPGHRDVWLEDGTRLPGVLPAAPLEATAARLAALGEDDLAAQLEIVDASLAALDTRPRAGHAAHAPAGDDPVRAALDVARRLDATAVRDGGRIGWLTVEVVDAASRRVAPAGLDLYGGLPGIGLFLSYLSAATGERWVAALAERVADEVVLRCRASAAVPALGPAYHLAHAAAVHRRPDLAEAARDAPPPAPSGPSVLGPSVLGPSVLGPSVLGPSVLDGEAGALLSALALHAVLPCDAVREAARAGGERLMALEPAGAGFGYGAPGAAVALHRLHGLLGDPRHASRARELADPGPVAEPGWCQGAAGTGLALLELSAAAPGLERSLDAAARTVRESGPPPDGSLCHGASGLAELRAALGDPAPAASAPRPSGERRTALPAPAPGLLAGLSGIGYGLLRRAFPADVPPVLALAPPHP</sequence>
<dbReference type="Proteomes" id="UP001569963">
    <property type="component" value="Unassembled WGS sequence"/>
</dbReference>
<dbReference type="Gene3D" id="1.50.10.10">
    <property type="match status" value="2"/>
</dbReference>
<dbReference type="SMART" id="SM01260">
    <property type="entry name" value="LANC_like"/>
    <property type="match status" value="1"/>
</dbReference>
<dbReference type="InterPro" id="IPR007822">
    <property type="entry name" value="LANC-like"/>
</dbReference>
<accession>A0ABV4QHZ9</accession>
<dbReference type="Pfam" id="PF05147">
    <property type="entry name" value="LANC_like"/>
    <property type="match status" value="1"/>
</dbReference>
<keyword evidence="4" id="KW-1185">Reference proteome</keyword>
<evidence type="ECO:0000256" key="1">
    <source>
        <dbReference type="SAM" id="MobiDB-lite"/>
    </source>
</evidence>
<dbReference type="CDD" id="cd04792">
    <property type="entry name" value="LanM-like"/>
    <property type="match status" value="1"/>
</dbReference>
<name>A0ABV4QHZ9_9ACTN</name>
<organism evidence="3 4">
    <name type="scientific">Actinomadura monticuli</name>
    <dbReference type="NCBI Taxonomy" id="3097367"/>
    <lineage>
        <taxon>Bacteria</taxon>
        <taxon>Bacillati</taxon>
        <taxon>Actinomycetota</taxon>
        <taxon>Actinomycetes</taxon>
        <taxon>Streptosporangiales</taxon>
        <taxon>Thermomonosporaceae</taxon>
        <taxon>Actinomadura</taxon>
    </lineage>
</organism>
<evidence type="ECO:0000259" key="2">
    <source>
        <dbReference type="Pfam" id="PF13575"/>
    </source>
</evidence>
<dbReference type="InterPro" id="IPR012341">
    <property type="entry name" value="6hp_glycosidase-like_sf"/>
</dbReference>
<dbReference type="SUPFAM" id="SSF158745">
    <property type="entry name" value="LanC-like"/>
    <property type="match status" value="1"/>
</dbReference>
<proteinExistence type="predicted"/>
<dbReference type="EMBL" id="JAXCEI010000011">
    <property type="protein sequence ID" value="MFA1542179.1"/>
    <property type="molecule type" value="Genomic_DNA"/>
</dbReference>